<reference evidence="1 2" key="1">
    <citation type="submission" date="2020-11" db="EMBL/GenBank/DDBJ databases">
        <title>Draft genome sequencing of a Lachnospiraceae strain isolated from anoxic soil subjected to BSD treatment.</title>
        <authorList>
            <person name="Uek A."/>
            <person name="Tonouchi A."/>
        </authorList>
    </citation>
    <scope>NUCLEOTIDE SEQUENCE [LARGE SCALE GENOMIC DNA]</scope>
    <source>
        <strain evidence="1 2">TB5</strain>
    </source>
</reference>
<dbReference type="AlphaFoldDB" id="A0A7R7IAU1"/>
<dbReference type="Gene3D" id="2.40.128.20">
    <property type="match status" value="1"/>
</dbReference>
<dbReference type="KEGG" id="ahb:bsdtb5_01130"/>
<gene>
    <name evidence="1" type="ORF">bsdtb5_01130</name>
</gene>
<dbReference type="SUPFAM" id="SSF50814">
    <property type="entry name" value="Lipocalins"/>
    <property type="match status" value="1"/>
</dbReference>
<protein>
    <recommendedName>
        <fullName evidence="3">DUF1934 domain-containing protein</fullName>
    </recommendedName>
</protein>
<dbReference type="Pfam" id="PF09148">
    <property type="entry name" value="DUF1934"/>
    <property type="match status" value="1"/>
</dbReference>
<evidence type="ECO:0000313" key="2">
    <source>
        <dbReference type="Proteomes" id="UP000595897"/>
    </source>
</evidence>
<name>A0A7R7IAU1_9FIRM</name>
<accession>A0A7R7IAU1</accession>
<dbReference type="EMBL" id="AP024169">
    <property type="protein sequence ID" value="BCN28818.1"/>
    <property type="molecule type" value="Genomic_DNA"/>
</dbReference>
<keyword evidence="2" id="KW-1185">Reference proteome</keyword>
<evidence type="ECO:0000313" key="1">
    <source>
        <dbReference type="EMBL" id="BCN28818.1"/>
    </source>
</evidence>
<organism evidence="1 2">
    <name type="scientific">Anaeromicropila herbilytica</name>
    <dbReference type="NCBI Taxonomy" id="2785025"/>
    <lineage>
        <taxon>Bacteria</taxon>
        <taxon>Bacillati</taxon>
        <taxon>Bacillota</taxon>
        <taxon>Clostridia</taxon>
        <taxon>Lachnospirales</taxon>
        <taxon>Lachnospiraceae</taxon>
        <taxon>Anaeromicropila</taxon>
    </lineage>
</organism>
<dbReference type="Proteomes" id="UP000595897">
    <property type="component" value="Chromosome"/>
</dbReference>
<dbReference type="InterPro" id="IPR015231">
    <property type="entry name" value="DUF1934"/>
</dbReference>
<dbReference type="RefSeq" id="WP_271714126.1">
    <property type="nucleotide sequence ID" value="NZ_AP024169.1"/>
</dbReference>
<proteinExistence type="predicted"/>
<sequence length="142" mass="16435">MTKDVLVSVAGLQFEVDQDAPIEVITTGEYYFKNQKHFVLYEEILDGYSEVTKNTVKVSDKQVEIMKKGSSNVHMIFEENKKNMTYYNTPFGELLIGIHTTLIDVKEEEDNIQIKIEYILDVNYNYISNCEITIHIKAKGEK</sequence>
<dbReference type="InterPro" id="IPR012674">
    <property type="entry name" value="Calycin"/>
</dbReference>
<evidence type="ECO:0008006" key="3">
    <source>
        <dbReference type="Google" id="ProtNLM"/>
    </source>
</evidence>